<dbReference type="EMBL" id="LR586016">
    <property type="protein sequence ID" value="VIP00655.1"/>
    <property type="molecule type" value="Genomic_DNA"/>
</dbReference>
<name>A0A6C2YHW8_9BACT</name>
<sequence length="458" mass="50897">MSDREIDTMNLSFIDLICCALGGLLLLLLFFASLVSSIRSKSSDLPAKEPEARKLVPTDIGFQRSPPEPMIVRLHINGRTRYPVQLRAFPPRLEANALTAQQEFAITQSAPILRLQSIRPPGNRPMNPAENLAQPANGPPRADAVPPSERFVGFFTRSITDQGSLIELTIPRGRSLLADQFARLNSQTLLKRHDAFWRFEVSVLNPRGLEQQLNALQDELTWAMGQFAPLEVHTQQTEVKPGRTPPRSAGRPVTMMLTRPIPKSMSDLQPMRRETVGMFERITWLKGFDPQAISPRDQRLLKLWWEQIVPLLPINPPPQEHTKQVNQMLQAIEQALEQSNRKLPGSASPQERLEWEDLLSGPIAESFPNASQALARVRRYGQALGGTDPNLPLDRRVPIRLTVSTPPWGQRSWVPQAGESPAELSADRPVWFGPVAPPVPAPVPAPVAPPVEAPGGAR</sequence>
<dbReference type="AlphaFoldDB" id="A0A6C2YHW8"/>
<proteinExistence type="predicted"/>
<accession>A0A6C2YHW8</accession>
<dbReference type="InParanoid" id="A0A6C2YHW8"/>
<reference evidence="2" key="1">
    <citation type="submission" date="2019-04" db="EMBL/GenBank/DDBJ databases">
        <authorList>
            <consortium name="Science for Life Laboratories"/>
        </authorList>
    </citation>
    <scope>NUCLEOTIDE SEQUENCE</scope>
    <source>
        <strain evidence="2">MBLW1</strain>
    </source>
</reference>
<feature type="region of interest" description="Disordered" evidence="1">
    <location>
        <begin position="122"/>
        <end position="143"/>
    </location>
</feature>
<evidence type="ECO:0000313" key="3">
    <source>
        <dbReference type="Proteomes" id="UP000464378"/>
    </source>
</evidence>
<dbReference type="KEGG" id="tim:GMBLW1_33050"/>
<protein>
    <submittedName>
        <fullName evidence="2">Uncharacterized protein</fullName>
    </submittedName>
</protein>
<dbReference type="EMBL" id="LR593887">
    <property type="protein sequence ID" value="VTR96728.1"/>
    <property type="molecule type" value="Genomic_DNA"/>
</dbReference>
<evidence type="ECO:0000313" key="2">
    <source>
        <dbReference type="EMBL" id="VIP00655.1"/>
    </source>
</evidence>
<dbReference type="Proteomes" id="UP000464378">
    <property type="component" value="Chromosome"/>
</dbReference>
<feature type="region of interest" description="Disordered" evidence="1">
    <location>
        <begin position="437"/>
        <end position="458"/>
    </location>
</feature>
<evidence type="ECO:0000256" key="1">
    <source>
        <dbReference type="SAM" id="MobiDB-lite"/>
    </source>
</evidence>
<organism evidence="2">
    <name type="scientific">Tuwongella immobilis</name>
    <dbReference type="NCBI Taxonomy" id="692036"/>
    <lineage>
        <taxon>Bacteria</taxon>
        <taxon>Pseudomonadati</taxon>
        <taxon>Planctomycetota</taxon>
        <taxon>Planctomycetia</taxon>
        <taxon>Gemmatales</taxon>
        <taxon>Gemmataceae</taxon>
        <taxon>Tuwongella</taxon>
    </lineage>
</organism>
<gene>
    <name evidence="2" type="ORF">GMBLW1_33050</name>
</gene>
<keyword evidence="3" id="KW-1185">Reference proteome</keyword>
<feature type="compositionally biased region" description="Pro residues" evidence="1">
    <location>
        <begin position="437"/>
        <end position="452"/>
    </location>
</feature>
<dbReference type="RefSeq" id="WP_162655856.1">
    <property type="nucleotide sequence ID" value="NZ_LR593887.1"/>
</dbReference>